<comment type="caution">
    <text evidence="2">The sequence shown here is derived from an EMBL/GenBank/DDBJ whole genome shotgun (WGS) entry which is preliminary data.</text>
</comment>
<evidence type="ECO:0000259" key="1">
    <source>
        <dbReference type="Pfam" id="PF02720"/>
    </source>
</evidence>
<name>A0A845VHV4_9GAMM</name>
<dbReference type="RefSeq" id="WP_164212515.1">
    <property type="nucleotide sequence ID" value="NZ_JAAGSC010000044.1"/>
</dbReference>
<dbReference type="EMBL" id="JAAGSC010000044">
    <property type="protein sequence ID" value="NDY96769.1"/>
    <property type="molecule type" value="Genomic_DNA"/>
</dbReference>
<keyword evidence="3" id="KW-1185">Reference proteome</keyword>
<accession>A0A845VHV4</accession>
<dbReference type="AlphaFoldDB" id="A0A845VHV4"/>
<reference evidence="2 3" key="1">
    <citation type="submission" date="2020-02" db="EMBL/GenBank/DDBJ databases">
        <authorList>
            <person name="Zhang X.-Y."/>
        </authorList>
    </citation>
    <scope>NUCLEOTIDE SEQUENCE [LARGE SCALE GENOMIC DNA]</scope>
    <source>
        <strain evidence="2 3">C33</strain>
    </source>
</reference>
<proteinExistence type="predicted"/>
<dbReference type="Proteomes" id="UP000484885">
    <property type="component" value="Unassembled WGS sequence"/>
</dbReference>
<evidence type="ECO:0000313" key="3">
    <source>
        <dbReference type="Proteomes" id="UP000484885"/>
    </source>
</evidence>
<sequence length="200" mass="22804">MRRFDAAGGWSGPGLRSCAHWLNWKCGISLNAAREKLRVAHALADLPRISASFAQGEISYSKVRAMTRVATAENEEFLLMIARHGTASHVERAVRQYRRAKRCQALAAENDRHARRRLNWRVDEDGSFLFSGRFSPEPGERILKAIEAAMEEIEAEQEHVSAETCIPAWAGERMDDDLVVEGLFEREQDFHGRFSFRSWD</sequence>
<organism evidence="2 3">
    <name type="scientific">Wenzhouxiangella limi</name>
    <dbReference type="NCBI Taxonomy" id="2707351"/>
    <lineage>
        <taxon>Bacteria</taxon>
        <taxon>Pseudomonadati</taxon>
        <taxon>Pseudomonadota</taxon>
        <taxon>Gammaproteobacteria</taxon>
        <taxon>Chromatiales</taxon>
        <taxon>Wenzhouxiangellaceae</taxon>
        <taxon>Wenzhouxiangella</taxon>
    </lineage>
</organism>
<protein>
    <submittedName>
        <fullName evidence="2">DUF222 domain-containing protein</fullName>
    </submittedName>
</protein>
<evidence type="ECO:0000313" key="2">
    <source>
        <dbReference type="EMBL" id="NDY96769.1"/>
    </source>
</evidence>
<dbReference type="InterPro" id="IPR003870">
    <property type="entry name" value="DUF222"/>
</dbReference>
<dbReference type="Pfam" id="PF02720">
    <property type="entry name" value="DUF222"/>
    <property type="match status" value="1"/>
</dbReference>
<feature type="domain" description="DUF222" evidence="1">
    <location>
        <begin position="2"/>
        <end position="152"/>
    </location>
</feature>
<gene>
    <name evidence="2" type="ORF">G3I74_13630</name>
</gene>